<dbReference type="InParanoid" id="A0A1E7FUP8"/>
<sequence>MVPHRYDEHSQILGCTKLGFWVNTQRKKYKSNKLLPNRIDLLNSMRFEWEGVKSAPNQIKWMNMFQKLVAYKEKHKDTKVSKRYKEDPTLGLWVSRQRRHHKNDKLLPNRYALLNSVGFKWVGVVGGKVDNVKWMNMFQKLSAYKKQHKNTVVPKQYNKDPKLGRWVSKQRHFYSYNELHPERLALLNSIDFN</sequence>
<dbReference type="PANTHER" id="PTHR33418:SF1">
    <property type="entry name" value="HELICASE-ASSOCIATED DOMAIN-CONTAINING PROTEIN"/>
    <property type="match status" value="1"/>
</dbReference>
<keyword evidence="3" id="KW-1185">Reference proteome</keyword>
<dbReference type="KEGG" id="fcy:FRACYDRAFT_179907"/>
<name>A0A1E7FUP8_9STRA</name>
<dbReference type="PANTHER" id="PTHR33418">
    <property type="entry name" value="HELICASE-ASSOCIATED"/>
    <property type="match status" value="1"/>
</dbReference>
<dbReference type="OrthoDB" id="58859at2759"/>
<evidence type="ECO:0000313" key="2">
    <source>
        <dbReference type="EMBL" id="OEU21563.1"/>
    </source>
</evidence>
<gene>
    <name evidence="2" type="ORF">FRACYDRAFT_179907</name>
</gene>
<feature type="domain" description="Helicase-associated" evidence="1">
    <location>
        <begin position="132"/>
        <end position="192"/>
    </location>
</feature>
<organism evidence="2 3">
    <name type="scientific">Fragilariopsis cylindrus CCMP1102</name>
    <dbReference type="NCBI Taxonomy" id="635003"/>
    <lineage>
        <taxon>Eukaryota</taxon>
        <taxon>Sar</taxon>
        <taxon>Stramenopiles</taxon>
        <taxon>Ochrophyta</taxon>
        <taxon>Bacillariophyta</taxon>
        <taxon>Bacillariophyceae</taxon>
        <taxon>Bacillariophycidae</taxon>
        <taxon>Bacillariales</taxon>
        <taxon>Bacillariaceae</taxon>
        <taxon>Fragilariopsis</taxon>
    </lineage>
</organism>
<dbReference type="AlphaFoldDB" id="A0A1E7FUP8"/>
<protein>
    <recommendedName>
        <fullName evidence="1">Helicase-associated domain-containing protein</fullName>
    </recommendedName>
</protein>
<evidence type="ECO:0000259" key="1">
    <source>
        <dbReference type="Pfam" id="PF03457"/>
    </source>
</evidence>
<proteinExistence type="predicted"/>
<dbReference type="Gene3D" id="6.10.140.530">
    <property type="match status" value="3"/>
</dbReference>
<feature type="domain" description="Helicase-associated" evidence="1">
    <location>
        <begin position="59"/>
        <end position="119"/>
    </location>
</feature>
<accession>A0A1E7FUP8</accession>
<dbReference type="InterPro" id="IPR005114">
    <property type="entry name" value="Helicase_assoc"/>
</dbReference>
<reference evidence="2 3" key="1">
    <citation type="submission" date="2016-09" db="EMBL/GenBank/DDBJ databases">
        <title>Extensive genetic diversity and differential bi-allelic expression allows diatom success in the polar Southern Ocean.</title>
        <authorList>
            <consortium name="DOE Joint Genome Institute"/>
            <person name="Mock T."/>
            <person name="Otillar R.P."/>
            <person name="Strauss J."/>
            <person name="Dupont C."/>
            <person name="Frickenhaus S."/>
            <person name="Maumus F."/>
            <person name="Mcmullan M."/>
            <person name="Sanges R."/>
            <person name="Schmutz J."/>
            <person name="Toseland A."/>
            <person name="Valas R."/>
            <person name="Veluchamy A."/>
            <person name="Ward B.J."/>
            <person name="Allen A."/>
            <person name="Barry K."/>
            <person name="Falciatore A."/>
            <person name="Ferrante M."/>
            <person name="Fortunato A.E."/>
            <person name="Gloeckner G."/>
            <person name="Gruber A."/>
            <person name="Hipkin R."/>
            <person name="Janech M."/>
            <person name="Kroth P."/>
            <person name="Leese F."/>
            <person name="Lindquist E."/>
            <person name="Lyon B.R."/>
            <person name="Martin J."/>
            <person name="Mayer C."/>
            <person name="Parker M."/>
            <person name="Quesneville H."/>
            <person name="Raymond J."/>
            <person name="Uhlig C."/>
            <person name="Valentin K.U."/>
            <person name="Worden A.Z."/>
            <person name="Armbrust E.V."/>
            <person name="Bowler C."/>
            <person name="Green B."/>
            <person name="Moulton V."/>
            <person name="Van Oosterhout C."/>
            <person name="Grigoriev I."/>
        </authorList>
    </citation>
    <scope>NUCLEOTIDE SEQUENCE [LARGE SCALE GENOMIC DNA]</scope>
    <source>
        <strain evidence="2 3">CCMP1102</strain>
    </source>
</reference>
<dbReference type="EMBL" id="KV784354">
    <property type="protein sequence ID" value="OEU21563.1"/>
    <property type="molecule type" value="Genomic_DNA"/>
</dbReference>
<dbReference type="Proteomes" id="UP000095751">
    <property type="component" value="Unassembled WGS sequence"/>
</dbReference>
<evidence type="ECO:0000313" key="3">
    <source>
        <dbReference type="Proteomes" id="UP000095751"/>
    </source>
</evidence>
<dbReference type="Pfam" id="PF03457">
    <property type="entry name" value="HA"/>
    <property type="match status" value="2"/>
</dbReference>